<accession>A0A8H3FKM8</accession>
<name>A0A8H3FKM8_9LECA</name>
<feature type="domain" description="F-box" evidence="1">
    <location>
        <begin position="45"/>
        <end position="90"/>
    </location>
</feature>
<dbReference type="SUPFAM" id="SSF81383">
    <property type="entry name" value="F-box domain"/>
    <property type="match status" value="1"/>
</dbReference>
<sequence>MNDYNEITLLLISKDPSKDDCEKDVAPPRPLSFDRVNEGKAPVSEALFFTLPFEIVGQIVEILPRSSLASLALVCRDCRQLARSRQFASIKLDYSNHSVALVEKLMAEATIRLGSYGSSNNISQSLGVCIRRITVATDPDWLGVRHNIALERDYQALSVRTRIKRLANASKHVFDDYLPKIRILLSSNIVLPHLESLDWRDKITLPQSFFQRLPWTSIQHLRLSSVKLSEVFEVNLPKAYKCWPLRTLHLDVHAGRPSTSLVCASILRLCALTLESLTWHALTLKSWTWQILQLNDDNHSFATHTVGLAPQFPRLRSLSLHNVAFSDYSILDALLEYDIRELEVDPGHDALYSEFFEQRGTMPALTTLIWDGKIKTDQSLNFLQANAQLSKFSLQWEAPGTFLEVQLLPLLAKEFRQLTSLSLKWESDSIPRSALEAIGCLESLQQLHLSAGYQCGEKYNWFINHELMRSRLRRLTSLQRMAFSRDIYDNEVEWSAPERYYEDRFHNDLPADADVDEWEIWHRQSMLTEARIYAREMPGLEWLYFGQLCMGVSREEKSNGCDTDVFALSEERDECWTYLRDLFGWKSTQNGLRSRYTPEQFHS</sequence>
<gene>
    <name evidence="2" type="ORF">ALECFALPRED_003538</name>
</gene>
<dbReference type="OrthoDB" id="3257981at2759"/>
<evidence type="ECO:0000313" key="2">
    <source>
        <dbReference type="EMBL" id="CAF9926832.1"/>
    </source>
</evidence>
<dbReference type="InterPro" id="IPR001810">
    <property type="entry name" value="F-box_dom"/>
</dbReference>
<protein>
    <recommendedName>
        <fullName evidence="1">F-box domain-containing protein</fullName>
    </recommendedName>
</protein>
<reference evidence="2" key="1">
    <citation type="submission" date="2021-03" db="EMBL/GenBank/DDBJ databases">
        <authorList>
            <person name="Tagirdzhanova G."/>
        </authorList>
    </citation>
    <scope>NUCLEOTIDE SEQUENCE</scope>
</reference>
<dbReference type="Proteomes" id="UP000664203">
    <property type="component" value="Unassembled WGS sequence"/>
</dbReference>
<comment type="caution">
    <text evidence="2">The sequence shown here is derived from an EMBL/GenBank/DDBJ whole genome shotgun (WGS) entry which is preliminary data.</text>
</comment>
<organism evidence="2 3">
    <name type="scientific">Alectoria fallacina</name>
    <dbReference type="NCBI Taxonomy" id="1903189"/>
    <lineage>
        <taxon>Eukaryota</taxon>
        <taxon>Fungi</taxon>
        <taxon>Dikarya</taxon>
        <taxon>Ascomycota</taxon>
        <taxon>Pezizomycotina</taxon>
        <taxon>Lecanoromycetes</taxon>
        <taxon>OSLEUM clade</taxon>
        <taxon>Lecanoromycetidae</taxon>
        <taxon>Lecanorales</taxon>
        <taxon>Lecanorineae</taxon>
        <taxon>Parmeliaceae</taxon>
        <taxon>Alectoria</taxon>
    </lineage>
</organism>
<dbReference type="SUPFAM" id="SSF52047">
    <property type="entry name" value="RNI-like"/>
    <property type="match status" value="1"/>
</dbReference>
<dbReference type="CDD" id="cd09917">
    <property type="entry name" value="F-box_SF"/>
    <property type="match status" value="1"/>
</dbReference>
<dbReference type="InterPro" id="IPR036047">
    <property type="entry name" value="F-box-like_dom_sf"/>
</dbReference>
<evidence type="ECO:0000259" key="1">
    <source>
        <dbReference type="PROSITE" id="PS50181"/>
    </source>
</evidence>
<dbReference type="InterPro" id="IPR032675">
    <property type="entry name" value="LRR_dom_sf"/>
</dbReference>
<dbReference type="Gene3D" id="3.80.10.10">
    <property type="entry name" value="Ribonuclease Inhibitor"/>
    <property type="match status" value="1"/>
</dbReference>
<dbReference type="Pfam" id="PF00646">
    <property type="entry name" value="F-box"/>
    <property type="match status" value="1"/>
</dbReference>
<proteinExistence type="predicted"/>
<dbReference type="EMBL" id="CAJPDR010000219">
    <property type="protein sequence ID" value="CAF9926832.1"/>
    <property type="molecule type" value="Genomic_DNA"/>
</dbReference>
<keyword evidence="3" id="KW-1185">Reference proteome</keyword>
<dbReference type="PROSITE" id="PS50181">
    <property type="entry name" value="FBOX"/>
    <property type="match status" value="1"/>
</dbReference>
<dbReference type="AlphaFoldDB" id="A0A8H3FKM8"/>
<evidence type="ECO:0000313" key="3">
    <source>
        <dbReference type="Proteomes" id="UP000664203"/>
    </source>
</evidence>